<organism evidence="1 2">
    <name type="scientific">Candidatus Saccharicenans subterraneus</name>
    <dbReference type="NCBI Taxonomy" id="2508984"/>
    <lineage>
        <taxon>Bacteria</taxon>
        <taxon>Candidatus Aminicenantota</taxon>
        <taxon>Candidatus Aminicenantia</taxon>
        <taxon>Candidatus Aminicenantales</taxon>
        <taxon>Candidatus Saccharicenantaceae</taxon>
        <taxon>Candidatus Saccharicenans</taxon>
    </lineage>
</organism>
<dbReference type="GO" id="GO:0008270">
    <property type="term" value="F:zinc ion binding"/>
    <property type="evidence" value="ECO:0007669"/>
    <property type="project" value="UniProtKB-KW"/>
</dbReference>
<dbReference type="InterPro" id="IPR011042">
    <property type="entry name" value="6-blade_b-propeller_TolB-like"/>
</dbReference>
<dbReference type="Gene3D" id="2.120.10.30">
    <property type="entry name" value="TolB, C-terminal domain"/>
    <property type="match status" value="1"/>
</dbReference>
<proteinExistence type="predicted"/>
<evidence type="ECO:0008006" key="3">
    <source>
        <dbReference type="Google" id="ProtNLM"/>
    </source>
</evidence>
<dbReference type="InterPro" id="IPR050952">
    <property type="entry name" value="TRIM-NHL_E3_ligases"/>
</dbReference>
<dbReference type="EMBL" id="QUAH01000001">
    <property type="protein sequence ID" value="RFT16961.1"/>
    <property type="molecule type" value="Genomic_DNA"/>
</dbReference>
<dbReference type="SUPFAM" id="SSF63825">
    <property type="entry name" value="YWTD domain"/>
    <property type="match status" value="1"/>
</dbReference>
<sequence length="353" mass="39993">MKKLSVIGICILTPLFLWSNESKKIEVATAKLTAHFPQQSIYFKTLPKIAVDKEGLIYAVDNREHTVFKFNRDGELLANFGRWGQGPGELQWPANISVDKSTGLIFVKDNSGIVMYDPQGSFIRRVRTFTGILNFDAAHGRIAVLEPIPGKQDLIGLYDYQGQRINSIGQKYDLDYSLSKEIAPGLLDRIANDGAALFDGNYVYYVSYLFGEIRVYDLSGLLILEKKLSGPGNLEKYREQYRKIFFEKGVKKNSDGTVTNWRIFGDACLDRGYLYLLMLGYVTGDVYEVLVVDKKSLEIRERIILPDSIYPEMVRAMPSNEKNSISFAVSFQSKTNGAFMVGIFQKYKKEGLR</sequence>
<reference evidence="1 2" key="1">
    <citation type="submission" date="2018-08" db="EMBL/GenBank/DDBJ databases">
        <title>Genome analysis of the thermophilic bacterium of the candidate phylum Aminicenantes from deep subsurface aquifer revealed its physiology and ecological role.</title>
        <authorList>
            <person name="Kadnikov V.V."/>
            <person name="Mardanov A.V."/>
            <person name="Beletsky A.V."/>
            <person name="Karnachuk O.V."/>
            <person name="Ravin N.V."/>
        </authorList>
    </citation>
    <scope>NUCLEOTIDE SEQUENCE [LARGE SCALE GENOMIC DNA]</scope>
    <source>
        <strain evidence="1">BY38</strain>
    </source>
</reference>
<evidence type="ECO:0000313" key="1">
    <source>
        <dbReference type="EMBL" id="RFT16961.1"/>
    </source>
</evidence>
<dbReference type="PANTHER" id="PTHR24104">
    <property type="entry name" value="E3 UBIQUITIN-PROTEIN LIGASE NHLRC1-RELATED"/>
    <property type="match status" value="1"/>
</dbReference>
<dbReference type="AlphaFoldDB" id="A0A3E2BQI4"/>
<dbReference type="PANTHER" id="PTHR24104:SF25">
    <property type="entry name" value="PROTEIN LIN-41"/>
    <property type="match status" value="1"/>
</dbReference>
<protein>
    <recommendedName>
        <fullName evidence="3">6-bladed beta-propeller</fullName>
    </recommendedName>
</protein>
<evidence type="ECO:0000313" key="2">
    <source>
        <dbReference type="Proteomes" id="UP000257323"/>
    </source>
</evidence>
<dbReference type="Pfam" id="PF17170">
    <property type="entry name" value="DUF5128"/>
    <property type="match status" value="1"/>
</dbReference>
<dbReference type="Proteomes" id="UP000257323">
    <property type="component" value="Unassembled WGS sequence"/>
</dbReference>
<comment type="caution">
    <text evidence="1">The sequence shown here is derived from an EMBL/GenBank/DDBJ whole genome shotgun (WGS) entry which is preliminary data.</text>
</comment>
<gene>
    <name evidence="1" type="ORF">OP8BY_0903</name>
</gene>
<accession>A0A3E2BQI4</accession>
<name>A0A3E2BQI4_9BACT</name>